<dbReference type="RefSeq" id="WP_134256178.1">
    <property type="nucleotide sequence ID" value="NZ_SNSG01000013.1"/>
</dbReference>
<dbReference type="Pfam" id="PF02411">
    <property type="entry name" value="MerT"/>
    <property type="match status" value="1"/>
</dbReference>
<protein>
    <recommendedName>
        <fullName evidence="3">Mercuric transport protein MerT</fullName>
    </recommendedName>
    <alternativeName>
        <fullName evidence="13">Mercury ion transport protein</fullName>
    </alternativeName>
</protein>
<gene>
    <name evidence="16" type="ORF">E3D37_15810</name>
</gene>
<organism evidence="16 17">
    <name type="scientific">Burkholderia cepacia</name>
    <name type="common">Pseudomonas cepacia</name>
    <dbReference type="NCBI Taxonomy" id="292"/>
    <lineage>
        <taxon>Bacteria</taxon>
        <taxon>Pseudomonadati</taxon>
        <taxon>Pseudomonadota</taxon>
        <taxon>Betaproteobacteria</taxon>
        <taxon>Burkholderiales</taxon>
        <taxon>Burkholderiaceae</taxon>
        <taxon>Burkholderia</taxon>
        <taxon>Burkholderia cepacia complex</taxon>
    </lineage>
</organism>
<evidence type="ECO:0000256" key="15">
    <source>
        <dbReference type="SAM" id="Phobius"/>
    </source>
</evidence>
<keyword evidence="10" id="KW-0476">Mercury</keyword>
<evidence type="ECO:0000256" key="10">
    <source>
        <dbReference type="ARBA" id="ARBA00022914"/>
    </source>
</evidence>
<dbReference type="GO" id="GO:0005886">
    <property type="term" value="C:plasma membrane"/>
    <property type="evidence" value="ECO:0007669"/>
    <property type="project" value="UniProtKB-SubCell"/>
</dbReference>
<evidence type="ECO:0000256" key="5">
    <source>
        <dbReference type="ARBA" id="ARBA00022466"/>
    </source>
</evidence>
<feature type="transmembrane region" description="Helical" evidence="15">
    <location>
        <begin position="12"/>
        <end position="40"/>
    </location>
</feature>
<keyword evidence="9" id="KW-0479">Metal-binding</keyword>
<evidence type="ECO:0000256" key="8">
    <source>
        <dbReference type="ARBA" id="ARBA00022692"/>
    </source>
</evidence>
<dbReference type="GO" id="GO:0046872">
    <property type="term" value="F:metal ion binding"/>
    <property type="evidence" value="ECO:0007669"/>
    <property type="project" value="UniProtKB-KW"/>
</dbReference>
<dbReference type="GO" id="GO:0015097">
    <property type="term" value="F:mercury ion transmembrane transporter activity"/>
    <property type="evidence" value="ECO:0007669"/>
    <property type="project" value="InterPro"/>
</dbReference>
<evidence type="ECO:0000256" key="3">
    <source>
        <dbReference type="ARBA" id="ARBA00017053"/>
    </source>
</evidence>
<keyword evidence="6" id="KW-1003">Cell membrane</keyword>
<dbReference type="AlphaFoldDB" id="A0AAX2RMP1"/>
<dbReference type="Proteomes" id="UP000298234">
    <property type="component" value="Unassembled WGS sequence"/>
</dbReference>
<proteinExistence type="inferred from homology"/>
<evidence type="ECO:0000256" key="9">
    <source>
        <dbReference type="ARBA" id="ARBA00022723"/>
    </source>
</evidence>
<evidence type="ECO:0000256" key="7">
    <source>
        <dbReference type="ARBA" id="ARBA00022519"/>
    </source>
</evidence>
<comment type="subcellular location">
    <subcellularLocation>
        <location evidence="1">Cell inner membrane</location>
        <topology evidence="1">Multi-pass membrane protein</topology>
    </subcellularLocation>
</comment>
<dbReference type="Gene3D" id="1.10.287.910">
    <property type="entry name" value="bacterial mercury transporter, merf"/>
    <property type="match status" value="1"/>
</dbReference>
<keyword evidence="11 15" id="KW-1133">Transmembrane helix</keyword>
<dbReference type="EMBL" id="SNSQ01000016">
    <property type="protein sequence ID" value="TEU47469.1"/>
    <property type="molecule type" value="Genomic_DNA"/>
</dbReference>
<evidence type="ECO:0000256" key="1">
    <source>
        <dbReference type="ARBA" id="ARBA00004429"/>
    </source>
</evidence>
<evidence type="ECO:0000256" key="4">
    <source>
        <dbReference type="ARBA" id="ARBA00022448"/>
    </source>
</evidence>
<name>A0AAX2RMP1_BURCE</name>
<feature type="transmembrane region" description="Helical" evidence="15">
    <location>
        <begin position="52"/>
        <end position="72"/>
    </location>
</feature>
<reference evidence="16 17" key="1">
    <citation type="submission" date="2019-03" db="EMBL/GenBank/DDBJ databases">
        <title>Burkholderia cepacia outbreak.</title>
        <authorList>
            <person name="Farzana R."/>
            <person name="Walsh T.R."/>
        </authorList>
    </citation>
    <scope>NUCLEOTIDE SEQUENCE [LARGE SCALE GENOMIC DNA]</scope>
    <source>
        <strain evidence="17">d13</strain>
    </source>
</reference>
<accession>A0AAX2RMP1</accession>
<keyword evidence="5" id="KW-0475">Mercuric resistance</keyword>
<keyword evidence="7" id="KW-0997">Cell inner membrane</keyword>
<keyword evidence="8 15" id="KW-0812">Transmembrane</keyword>
<evidence type="ECO:0000256" key="14">
    <source>
        <dbReference type="ARBA" id="ARBA00045720"/>
    </source>
</evidence>
<keyword evidence="4" id="KW-0813">Transport</keyword>
<evidence type="ECO:0000256" key="6">
    <source>
        <dbReference type="ARBA" id="ARBA00022475"/>
    </source>
</evidence>
<evidence type="ECO:0000256" key="11">
    <source>
        <dbReference type="ARBA" id="ARBA00022989"/>
    </source>
</evidence>
<evidence type="ECO:0000256" key="13">
    <source>
        <dbReference type="ARBA" id="ARBA00030934"/>
    </source>
</evidence>
<keyword evidence="12 15" id="KW-0472">Membrane</keyword>
<feature type="transmembrane region" description="Helical" evidence="15">
    <location>
        <begin position="93"/>
        <end position="115"/>
    </location>
</feature>
<comment type="similarity">
    <text evidence="2">Belongs to the MerT family.</text>
</comment>
<evidence type="ECO:0000313" key="17">
    <source>
        <dbReference type="Proteomes" id="UP000298234"/>
    </source>
</evidence>
<evidence type="ECO:0000313" key="16">
    <source>
        <dbReference type="EMBL" id="TEU47469.1"/>
    </source>
</evidence>
<comment type="caution">
    <text evidence="16">The sequence shown here is derived from an EMBL/GenBank/DDBJ whole genome shotgun (WGS) entry which is preliminary data.</text>
</comment>
<evidence type="ECO:0000256" key="12">
    <source>
        <dbReference type="ARBA" id="ARBA00023136"/>
    </source>
</evidence>
<sequence>MGWRNGSAGLIAGVLSAVGASVCCVAPLVLLTLGIGGSWVASLTAMEPVRPVFVGLTMLFLGLAFHKLYLVPQETCAPGTTCAKPRVLKRQRLTFWIVAVLLFGLLALPSLAPIFT</sequence>
<dbReference type="InterPro" id="IPR003457">
    <property type="entry name" value="Transprt_MerT"/>
</dbReference>
<comment type="function">
    <text evidence="14">Involved in mercury resistance. Probably transfers a mercuric ion from the periplasmic Hg(2+)-binding protein MerP to the cytoplasmic mercuric reductase MerA.</text>
</comment>
<evidence type="ECO:0000256" key="2">
    <source>
        <dbReference type="ARBA" id="ARBA00008224"/>
    </source>
</evidence>